<reference evidence="1 2" key="1">
    <citation type="journal article" date="2017" name="Nature">
        <title>The Apostasia genome and the evolution of orchids.</title>
        <authorList>
            <person name="Zhang G.Q."/>
            <person name="Liu K.W."/>
            <person name="Li Z."/>
            <person name="Lohaus R."/>
            <person name="Hsiao Y.Y."/>
            <person name="Niu S.C."/>
            <person name="Wang J.Y."/>
            <person name="Lin Y.C."/>
            <person name="Xu Q."/>
            <person name="Chen L.J."/>
            <person name="Yoshida K."/>
            <person name="Fujiwara S."/>
            <person name="Wang Z.W."/>
            <person name="Zhang Y.Q."/>
            <person name="Mitsuda N."/>
            <person name="Wang M."/>
            <person name="Liu G.H."/>
            <person name="Pecoraro L."/>
            <person name="Huang H.X."/>
            <person name="Xiao X.J."/>
            <person name="Lin M."/>
            <person name="Wu X.Y."/>
            <person name="Wu W.L."/>
            <person name="Chen Y.Y."/>
            <person name="Chang S.B."/>
            <person name="Sakamoto S."/>
            <person name="Ohme-Takagi M."/>
            <person name="Yagi M."/>
            <person name="Zeng S.J."/>
            <person name="Shen C.Y."/>
            <person name="Yeh C.M."/>
            <person name="Luo Y.B."/>
            <person name="Tsai W.C."/>
            <person name="Van de Peer Y."/>
            <person name="Liu Z.J."/>
        </authorList>
    </citation>
    <scope>NUCLEOTIDE SEQUENCE [LARGE SCALE GENOMIC DNA]</scope>
    <source>
        <strain evidence="2">cv. Shenzhen</strain>
        <tissue evidence="1">Stem</tissue>
    </source>
</reference>
<evidence type="ECO:0000313" key="2">
    <source>
        <dbReference type="Proteomes" id="UP000236161"/>
    </source>
</evidence>
<dbReference type="EMBL" id="KZ451982">
    <property type="protein sequence ID" value="PKA54212.1"/>
    <property type="molecule type" value="Genomic_DNA"/>
</dbReference>
<gene>
    <name evidence="1" type="ORF">AXF42_Ash000045</name>
</gene>
<organism evidence="1 2">
    <name type="scientific">Apostasia shenzhenica</name>
    <dbReference type="NCBI Taxonomy" id="1088818"/>
    <lineage>
        <taxon>Eukaryota</taxon>
        <taxon>Viridiplantae</taxon>
        <taxon>Streptophyta</taxon>
        <taxon>Embryophyta</taxon>
        <taxon>Tracheophyta</taxon>
        <taxon>Spermatophyta</taxon>
        <taxon>Magnoliopsida</taxon>
        <taxon>Liliopsida</taxon>
        <taxon>Asparagales</taxon>
        <taxon>Orchidaceae</taxon>
        <taxon>Apostasioideae</taxon>
        <taxon>Apostasia</taxon>
    </lineage>
</organism>
<dbReference type="AlphaFoldDB" id="A0A2I0AF86"/>
<proteinExistence type="predicted"/>
<name>A0A2I0AF86_9ASPA</name>
<keyword evidence="2" id="KW-1185">Reference proteome</keyword>
<accession>A0A2I0AF86</accession>
<protein>
    <submittedName>
        <fullName evidence="1">Uncharacterized protein</fullName>
    </submittedName>
</protein>
<dbReference type="Proteomes" id="UP000236161">
    <property type="component" value="Unassembled WGS sequence"/>
</dbReference>
<evidence type="ECO:0000313" key="1">
    <source>
        <dbReference type="EMBL" id="PKA54212.1"/>
    </source>
</evidence>
<sequence>MWESQETPKRKREFRKTAARKWVSLLISLRGKILSKATREAHRDLRWFREKIPYVHRSVSEEVSLSGKSNPKIGFIQSLL</sequence>